<gene>
    <name evidence="3" type="ordered locus">Acid_4534</name>
</gene>
<proteinExistence type="predicted"/>
<evidence type="ECO:0000256" key="1">
    <source>
        <dbReference type="SAM" id="MobiDB-lite"/>
    </source>
</evidence>
<name>Q01XX0_SOLUE</name>
<evidence type="ECO:0000313" key="3">
    <source>
        <dbReference type="EMBL" id="ABJ85495.1"/>
    </source>
</evidence>
<reference evidence="3" key="1">
    <citation type="submission" date="2006-10" db="EMBL/GenBank/DDBJ databases">
        <title>Complete sequence of Solibacter usitatus Ellin6076.</title>
        <authorList>
            <consortium name="US DOE Joint Genome Institute"/>
            <person name="Copeland A."/>
            <person name="Lucas S."/>
            <person name="Lapidus A."/>
            <person name="Barry K."/>
            <person name="Detter J.C."/>
            <person name="Glavina del Rio T."/>
            <person name="Hammon N."/>
            <person name="Israni S."/>
            <person name="Dalin E."/>
            <person name="Tice H."/>
            <person name="Pitluck S."/>
            <person name="Thompson L.S."/>
            <person name="Brettin T."/>
            <person name="Bruce D."/>
            <person name="Han C."/>
            <person name="Tapia R."/>
            <person name="Gilna P."/>
            <person name="Schmutz J."/>
            <person name="Larimer F."/>
            <person name="Land M."/>
            <person name="Hauser L."/>
            <person name="Kyrpides N."/>
            <person name="Mikhailova N."/>
            <person name="Janssen P.H."/>
            <person name="Kuske C.R."/>
            <person name="Richardson P."/>
        </authorList>
    </citation>
    <scope>NUCLEOTIDE SEQUENCE</scope>
    <source>
        <strain evidence="3">Ellin6076</strain>
    </source>
</reference>
<keyword evidence="2" id="KW-1133">Transmembrane helix</keyword>
<dbReference type="HOGENOM" id="CLU_956136_0_0_0"/>
<keyword evidence="2" id="KW-0472">Membrane</keyword>
<accession>Q01XX0</accession>
<feature type="transmembrane region" description="Helical" evidence="2">
    <location>
        <begin position="108"/>
        <end position="129"/>
    </location>
</feature>
<dbReference type="InParanoid" id="Q01XX0"/>
<evidence type="ECO:0000256" key="2">
    <source>
        <dbReference type="SAM" id="Phobius"/>
    </source>
</evidence>
<protein>
    <submittedName>
        <fullName evidence="3">Uncharacterized protein</fullName>
    </submittedName>
</protein>
<sequence length="291" mass="31900">MLETDTADASAEFRRLRPDHELWLAMRTAHSQLVEATGVVDELIARAPDGGTPSEENRVMAVAVGQQCAAFQDYVEARLSFAEFLLSRNSPAEPSPPPSWLARTASRYAVAALTIALLCPALFGVAYLLQARKQFRDLEAARDTMNTIVSQVRSQAAAPKAELVKPPAAQLPTPPRTAPAATQRKKPGAPSSYEFTLGPASRWARVGPVQVLVPKVDRERNRFDLFVRRGDLQYEKKQVRLHEAVWIDFGGGSAPVRVMADRILRYEVHGSLSSAPRPRGGVALTRQQPGD</sequence>
<organism evidence="3">
    <name type="scientific">Solibacter usitatus (strain Ellin6076)</name>
    <dbReference type="NCBI Taxonomy" id="234267"/>
    <lineage>
        <taxon>Bacteria</taxon>
        <taxon>Pseudomonadati</taxon>
        <taxon>Acidobacteriota</taxon>
        <taxon>Terriglobia</taxon>
        <taxon>Bryobacterales</taxon>
        <taxon>Solibacteraceae</taxon>
        <taxon>Candidatus Solibacter</taxon>
    </lineage>
</organism>
<dbReference type="EMBL" id="CP000473">
    <property type="protein sequence ID" value="ABJ85495.1"/>
    <property type="molecule type" value="Genomic_DNA"/>
</dbReference>
<dbReference type="AlphaFoldDB" id="Q01XX0"/>
<dbReference type="KEGG" id="sus:Acid_4534"/>
<keyword evidence="2" id="KW-0812">Transmembrane</keyword>
<feature type="region of interest" description="Disordered" evidence="1">
    <location>
        <begin position="159"/>
        <end position="192"/>
    </location>
</feature>
<dbReference type="STRING" id="234267.Acid_4534"/>